<evidence type="ECO:0000256" key="2">
    <source>
        <dbReference type="ARBA" id="ARBA00022741"/>
    </source>
</evidence>
<dbReference type="Gene3D" id="3.30.200.20">
    <property type="entry name" value="Phosphorylase Kinase, domain 1"/>
    <property type="match status" value="1"/>
</dbReference>
<sequence>MNDTEKLALRIARDALDTDAAARDEFVSLRCGHDAALLRQVQSLLARISADEDSTDDAVQDREPVDALIGTTLGAYRIVEQVGRGGMGVVYRGLREGEDFAQTVAIKLIRRGFDFGDVHARFLRERRILARLAHPHLARFIDGGVAPDGRPWFALEFVRGESITRWCDVQRLDLRARVKLFLDVCAAVQYAHTQLIVHRDLKPGNVLVDETGAVRLLDFGIAGLLEGDEENFAAPLTVASRQVMTPEYAAPEQFIGATAVVASDVYALGVILYQLIAGVLPYEFDRGDLVAAERCVREVPPQSLSAAIQRAARSDADTPIISDATIATAVWPATLAQTDADARAAAQSSRTTDIVTTRLLARRTGLRAYRNTVRGDLSRIIEKALAKEPSRRYATVDAFAEDLSRWLGGEPVRVTGQRFGYRLGKFITRNRVAVGIAAALSLALISATGFALYKAHQEGIQRDAAIDETARATAVREYVMLMFGDAAKRRDSTTTTARDILKQGALEIFTKYKDRPKDGQEIALSLAELYMQIGDVEGAMPLLEGLMAWPDIEKNPSVLASARYDFSQAEYMRGKSAHARELLDLAQAFWSTQPQRFQVILNESRAPQAQLERTEGKGEQSVITLQHAIAERRALIGSSDREVAAAFNSLVLSLTLVGRYEDAINAAKEGYQVCVDLGQANTATGLALINNRAIAETYLGRYDWAEADYRLVVNMRQELYGESPELAGAQNNLALALARQNRMEEATHLLEDALRISLAQAGESGRETMMSRANLADAYATTGRATEALPLAEAALKNGLALYGAKSAFTGIAYRSRAKTMLALGKIAEARADLDAATAVFVGMGKGGEIQLKTLLPLREKLAAHE</sequence>
<dbReference type="CDD" id="cd14014">
    <property type="entry name" value="STKc_PknB_like"/>
    <property type="match status" value="1"/>
</dbReference>
<dbReference type="SMART" id="SM00220">
    <property type="entry name" value="S_TKc"/>
    <property type="match status" value="1"/>
</dbReference>
<evidence type="ECO:0000313" key="7">
    <source>
        <dbReference type="EMBL" id="QBB71779.1"/>
    </source>
</evidence>
<dbReference type="GO" id="GO:0005524">
    <property type="term" value="F:ATP binding"/>
    <property type="evidence" value="ECO:0007669"/>
    <property type="project" value="UniProtKB-UniRule"/>
</dbReference>
<name>A0A411HMS2_9GAMM</name>
<feature type="domain" description="Protein kinase" evidence="6">
    <location>
        <begin position="76"/>
        <end position="407"/>
    </location>
</feature>
<dbReference type="Gene3D" id="1.10.510.10">
    <property type="entry name" value="Transferase(Phosphotransferase) domain 1"/>
    <property type="match status" value="1"/>
</dbReference>
<dbReference type="OrthoDB" id="9801841at2"/>
<keyword evidence="8" id="KW-1185">Reference proteome</keyword>
<dbReference type="InterPro" id="IPR011009">
    <property type="entry name" value="Kinase-like_dom_sf"/>
</dbReference>
<dbReference type="InterPro" id="IPR000719">
    <property type="entry name" value="Prot_kinase_dom"/>
</dbReference>
<dbReference type="PANTHER" id="PTHR43289">
    <property type="entry name" value="MITOGEN-ACTIVATED PROTEIN KINASE KINASE KINASE 20-RELATED"/>
    <property type="match status" value="1"/>
</dbReference>
<dbReference type="InterPro" id="IPR011990">
    <property type="entry name" value="TPR-like_helical_dom_sf"/>
</dbReference>
<dbReference type="PANTHER" id="PTHR43289:SF34">
    <property type="entry name" value="SERINE_THREONINE-PROTEIN KINASE YBDM-RELATED"/>
    <property type="match status" value="1"/>
</dbReference>
<dbReference type="Pfam" id="PF00069">
    <property type="entry name" value="Pkinase"/>
    <property type="match status" value="1"/>
</dbReference>
<dbReference type="PROSITE" id="PS50011">
    <property type="entry name" value="PROTEIN_KINASE_DOM"/>
    <property type="match status" value="1"/>
</dbReference>
<keyword evidence="2 5" id="KW-0547">Nucleotide-binding</keyword>
<proteinExistence type="predicted"/>
<keyword evidence="4 5" id="KW-0067">ATP-binding</keyword>
<dbReference type="InterPro" id="IPR008271">
    <property type="entry name" value="Ser/Thr_kinase_AS"/>
</dbReference>
<keyword evidence="1" id="KW-0808">Transferase</keyword>
<evidence type="ECO:0000259" key="6">
    <source>
        <dbReference type="PROSITE" id="PS50011"/>
    </source>
</evidence>
<evidence type="ECO:0000256" key="5">
    <source>
        <dbReference type="PROSITE-ProRule" id="PRU10141"/>
    </source>
</evidence>
<dbReference type="PROSITE" id="PS00108">
    <property type="entry name" value="PROTEIN_KINASE_ST"/>
    <property type="match status" value="1"/>
</dbReference>
<dbReference type="Proteomes" id="UP000291562">
    <property type="component" value="Chromosome"/>
</dbReference>
<feature type="binding site" evidence="5">
    <location>
        <position position="107"/>
    </location>
    <ligand>
        <name>ATP</name>
        <dbReference type="ChEBI" id="CHEBI:30616"/>
    </ligand>
</feature>
<dbReference type="SUPFAM" id="SSF48452">
    <property type="entry name" value="TPR-like"/>
    <property type="match status" value="1"/>
</dbReference>
<dbReference type="RefSeq" id="WP_129835124.1">
    <property type="nucleotide sequence ID" value="NZ_CP035704.1"/>
</dbReference>
<evidence type="ECO:0000256" key="4">
    <source>
        <dbReference type="ARBA" id="ARBA00022840"/>
    </source>
</evidence>
<dbReference type="SUPFAM" id="SSF56112">
    <property type="entry name" value="Protein kinase-like (PK-like)"/>
    <property type="match status" value="1"/>
</dbReference>
<dbReference type="PROSITE" id="PS00107">
    <property type="entry name" value="PROTEIN_KINASE_ATP"/>
    <property type="match status" value="1"/>
</dbReference>
<gene>
    <name evidence="7" type="ORF">ELE36_16240</name>
</gene>
<dbReference type="Pfam" id="PF13374">
    <property type="entry name" value="TPR_10"/>
    <property type="match status" value="1"/>
</dbReference>
<dbReference type="GO" id="GO:0004674">
    <property type="term" value="F:protein serine/threonine kinase activity"/>
    <property type="evidence" value="ECO:0007669"/>
    <property type="project" value="TreeGrafter"/>
</dbReference>
<dbReference type="InterPro" id="IPR019734">
    <property type="entry name" value="TPR_rpt"/>
</dbReference>
<keyword evidence="3" id="KW-0418">Kinase</keyword>
<evidence type="ECO:0000256" key="3">
    <source>
        <dbReference type="ARBA" id="ARBA00022777"/>
    </source>
</evidence>
<protein>
    <submittedName>
        <fullName evidence="7">Tetratricopeptide repeat protein</fullName>
    </submittedName>
</protein>
<dbReference type="Gene3D" id="1.25.40.10">
    <property type="entry name" value="Tetratricopeptide repeat domain"/>
    <property type="match status" value="2"/>
</dbReference>
<reference evidence="7 8" key="1">
    <citation type="submission" date="2019-01" db="EMBL/GenBank/DDBJ databases">
        <title>Pseudolysobacter antarctica gen. nov., sp. nov., isolated from Fildes Peninsula, Antarctica.</title>
        <authorList>
            <person name="Wei Z."/>
            <person name="Peng F."/>
        </authorList>
    </citation>
    <scope>NUCLEOTIDE SEQUENCE [LARGE SCALE GENOMIC DNA]</scope>
    <source>
        <strain evidence="7 8">AQ6-296</strain>
    </source>
</reference>
<dbReference type="SMART" id="SM00028">
    <property type="entry name" value="TPR"/>
    <property type="match status" value="4"/>
</dbReference>
<evidence type="ECO:0000313" key="8">
    <source>
        <dbReference type="Proteomes" id="UP000291562"/>
    </source>
</evidence>
<evidence type="ECO:0000256" key="1">
    <source>
        <dbReference type="ARBA" id="ARBA00022679"/>
    </source>
</evidence>
<organism evidence="7 8">
    <name type="scientific">Pseudolysobacter antarcticus</name>
    <dbReference type="NCBI Taxonomy" id="2511995"/>
    <lineage>
        <taxon>Bacteria</taxon>
        <taxon>Pseudomonadati</taxon>
        <taxon>Pseudomonadota</taxon>
        <taxon>Gammaproteobacteria</taxon>
        <taxon>Lysobacterales</taxon>
        <taxon>Rhodanobacteraceae</taxon>
        <taxon>Pseudolysobacter</taxon>
    </lineage>
</organism>
<dbReference type="EMBL" id="CP035704">
    <property type="protein sequence ID" value="QBB71779.1"/>
    <property type="molecule type" value="Genomic_DNA"/>
</dbReference>
<dbReference type="InterPro" id="IPR017441">
    <property type="entry name" value="Protein_kinase_ATP_BS"/>
</dbReference>
<dbReference type="KEGG" id="xbc:ELE36_16240"/>
<accession>A0A411HMS2</accession>
<dbReference type="Pfam" id="PF13424">
    <property type="entry name" value="TPR_12"/>
    <property type="match status" value="1"/>
</dbReference>
<dbReference type="AlphaFoldDB" id="A0A411HMS2"/>